<protein>
    <submittedName>
        <fullName evidence="1">Uncharacterized protein</fullName>
    </submittedName>
</protein>
<reference evidence="2" key="2">
    <citation type="journal article" date="2009" name="Genome Res.">
        <title>Comparative genomic analyses of the human fungal pathogens Coccidioides and their relatives.</title>
        <authorList>
            <person name="Sharpton T.J."/>
            <person name="Stajich J.E."/>
            <person name="Rounsley S.D."/>
            <person name="Gardner M.J."/>
            <person name="Wortman J.R."/>
            <person name="Jordar V.S."/>
            <person name="Maiti R."/>
            <person name="Kodira C.D."/>
            <person name="Neafsey D.E."/>
            <person name="Zeng Q."/>
            <person name="Hung C.-Y."/>
            <person name="McMahan C."/>
            <person name="Muszewska A."/>
            <person name="Grynberg M."/>
            <person name="Mandel M.A."/>
            <person name="Kellner E.M."/>
            <person name="Barker B.M."/>
            <person name="Galgiani J.N."/>
            <person name="Orbach M.J."/>
            <person name="Kirkland T.N."/>
            <person name="Cole G.T."/>
            <person name="Henn M.R."/>
            <person name="Birren B.W."/>
            <person name="Taylor J.W."/>
        </authorList>
    </citation>
    <scope>NUCLEOTIDE SEQUENCE [LARGE SCALE GENOMIC DNA]</scope>
    <source>
        <strain evidence="2">RMSCC 3488</strain>
    </source>
</reference>
<dbReference type="Proteomes" id="UP000054567">
    <property type="component" value="Unassembled WGS sequence"/>
</dbReference>
<dbReference type="AlphaFoldDB" id="A0A0J6F6K7"/>
<reference evidence="1 2" key="1">
    <citation type="submission" date="2007-06" db="EMBL/GenBank/DDBJ databases">
        <title>The Genome Sequence of Coccidioides posadasii RMSCC_3488.</title>
        <authorList>
            <consortium name="Coccidioides Genome Resources Consortium"/>
            <consortium name="The Broad Institute Genome Sequencing Platform"/>
            <person name="Henn M.R."/>
            <person name="Sykes S."/>
            <person name="Young S."/>
            <person name="Jaffe D."/>
            <person name="Berlin A."/>
            <person name="Alvarez P."/>
            <person name="Butler J."/>
            <person name="Gnerre S."/>
            <person name="Grabherr M."/>
            <person name="Mauceli E."/>
            <person name="Brockman W."/>
            <person name="Kodira C."/>
            <person name="Alvarado L."/>
            <person name="Zeng Q."/>
            <person name="Crawford M."/>
            <person name="Antoine C."/>
            <person name="Devon K."/>
            <person name="Galgiani J."/>
            <person name="Orsborn K."/>
            <person name="Lewis M.L."/>
            <person name="Nusbaum C."/>
            <person name="Galagan J."/>
            <person name="Birren B."/>
        </authorList>
    </citation>
    <scope>NUCLEOTIDE SEQUENCE [LARGE SCALE GENOMIC DNA]</scope>
    <source>
        <strain evidence="1 2">RMSCC 3488</strain>
    </source>
</reference>
<evidence type="ECO:0000313" key="1">
    <source>
        <dbReference type="EMBL" id="KMM68576.1"/>
    </source>
</evidence>
<organism evidence="1 2">
    <name type="scientific">Coccidioides posadasii RMSCC 3488</name>
    <dbReference type="NCBI Taxonomy" id="454284"/>
    <lineage>
        <taxon>Eukaryota</taxon>
        <taxon>Fungi</taxon>
        <taxon>Dikarya</taxon>
        <taxon>Ascomycota</taxon>
        <taxon>Pezizomycotina</taxon>
        <taxon>Eurotiomycetes</taxon>
        <taxon>Eurotiomycetidae</taxon>
        <taxon>Onygenales</taxon>
        <taxon>Onygenaceae</taxon>
        <taxon>Coccidioides</taxon>
    </lineage>
</organism>
<accession>A0A0J6F6K7</accession>
<evidence type="ECO:0000313" key="2">
    <source>
        <dbReference type="Proteomes" id="UP000054567"/>
    </source>
</evidence>
<name>A0A0J6F6K7_COCPO</name>
<dbReference type="EMBL" id="DS268111">
    <property type="protein sequence ID" value="KMM68576.1"/>
    <property type="molecule type" value="Genomic_DNA"/>
</dbReference>
<sequence>MTAGVAGNEGRESFNLSKVVGQRRRWRSRSGELRRQPCRMPDAQLKGCCTCGMVKGDGAVTTRTWMVAGDEAGGRGRRLDSGQGLSSAQQIPVKTSSVCCWRPFPHRAQIGGGAPKITPRAARAVGIPEAASCTVQVT</sequence>
<dbReference type="VEuPathDB" id="FungiDB:CPAG_04902"/>
<gene>
    <name evidence="1" type="ORF">CPAG_04902</name>
</gene>
<proteinExistence type="predicted"/>
<reference evidence="2" key="3">
    <citation type="journal article" date="2010" name="Genome Res.">
        <title>Population genomic sequencing of Coccidioides fungi reveals recent hybridization and transposon control.</title>
        <authorList>
            <person name="Neafsey D.E."/>
            <person name="Barker B.M."/>
            <person name="Sharpton T.J."/>
            <person name="Stajich J.E."/>
            <person name="Park D.J."/>
            <person name="Whiston E."/>
            <person name="Hung C.-Y."/>
            <person name="McMahan C."/>
            <person name="White J."/>
            <person name="Sykes S."/>
            <person name="Heiman D."/>
            <person name="Young S."/>
            <person name="Zeng Q."/>
            <person name="Abouelleil A."/>
            <person name="Aftuck L."/>
            <person name="Bessette D."/>
            <person name="Brown A."/>
            <person name="FitzGerald M."/>
            <person name="Lui A."/>
            <person name="Macdonald J.P."/>
            <person name="Priest M."/>
            <person name="Orbach M.J."/>
            <person name="Galgiani J.N."/>
            <person name="Kirkland T.N."/>
            <person name="Cole G.T."/>
            <person name="Birren B.W."/>
            <person name="Henn M.R."/>
            <person name="Taylor J.W."/>
            <person name="Rounsley S.D."/>
        </authorList>
    </citation>
    <scope>NUCLEOTIDE SEQUENCE [LARGE SCALE GENOMIC DNA]</scope>
    <source>
        <strain evidence="2">RMSCC 3488</strain>
    </source>
</reference>